<dbReference type="AlphaFoldDB" id="A0A2R7Y768"/>
<evidence type="ECO:0000313" key="2">
    <source>
        <dbReference type="Proteomes" id="UP000244066"/>
    </source>
</evidence>
<protein>
    <recommendedName>
        <fullName evidence="3">DUF61 family protein</fullName>
    </recommendedName>
</protein>
<name>A0A2R7Y768_9ARCH</name>
<comment type="caution">
    <text evidence="1">The sequence shown here is derived from an EMBL/GenBank/DDBJ whole genome shotgun (WGS) entry which is preliminary data.</text>
</comment>
<dbReference type="EMBL" id="NDWU01000007">
    <property type="protein sequence ID" value="PUA32712.1"/>
    <property type="molecule type" value="Genomic_DNA"/>
</dbReference>
<dbReference type="InterPro" id="IPR002746">
    <property type="entry name" value="UPF0216"/>
</dbReference>
<accession>A0A2R7Y768</accession>
<sequence>MFSNRVDEWLKHELKMINMSLPAHTIPLSVLLRLEEPCVKTLGGGVHHFDRRELEEFKRSLPEGFDVSLPLIFIRRGELGEGVYVIKGEKKEAEAFRLALGLSSIHKSAEGYYTYKPFVIEFLRRYKTLGVVGTY</sequence>
<evidence type="ECO:0000313" key="1">
    <source>
        <dbReference type="EMBL" id="PUA32712.1"/>
    </source>
</evidence>
<dbReference type="Proteomes" id="UP000244066">
    <property type="component" value="Unassembled WGS sequence"/>
</dbReference>
<reference evidence="1 2" key="1">
    <citation type="submission" date="2017-04" db="EMBL/GenBank/DDBJ databases">
        <title>Draft Aigarchaeota genome from a New Zealand hot spring.</title>
        <authorList>
            <person name="Reysenbach A.-L."/>
            <person name="Donaho J.A."/>
            <person name="Gerhart J."/>
            <person name="Kelley J.F."/>
            <person name="Kouba K."/>
            <person name="Podar M."/>
            <person name="Stott M."/>
        </authorList>
    </citation>
    <scope>NUCLEOTIDE SEQUENCE [LARGE SCALE GENOMIC DNA]</scope>
    <source>
        <strain evidence="1">NZ13_MG1</strain>
    </source>
</reference>
<organism evidence="1 2">
    <name type="scientific">Candidatus Terraquivivens tikiterensis</name>
    <dbReference type="NCBI Taxonomy" id="1980982"/>
    <lineage>
        <taxon>Archaea</taxon>
        <taxon>Nitrososphaerota</taxon>
        <taxon>Candidatus Wolframiiraptoraceae</taxon>
        <taxon>Candidatus Terraquivivens</taxon>
    </lineage>
</organism>
<gene>
    <name evidence="1" type="ORF">B9J98_03825</name>
</gene>
<evidence type="ECO:0008006" key="3">
    <source>
        <dbReference type="Google" id="ProtNLM"/>
    </source>
</evidence>
<dbReference type="Pfam" id="PF01886">
    <property type="entry name" value="DUF61"/>
    <property type="match status" value="1"/>
</dbReference>
<proteinExistence type="predicted"/>